<name>A0A9W9B693_9HYPO</name>
<proteinExistence type="predicted"/>
<dbReference type="GeneID" id="80871975"/>
<dbReference type="AlphaFoldDB" id="A0A9W9B693"/>
<reference evidence="1" key="1">
    <citation type="submission" date="2022-09" db="EMBL/GenBank/DDBJ databases">
        <title>Chromosome-level assembly of Trichoderma breve T069, a fungus used in development of biopesticide product.</title>
        <authorList>
            <person name="Lin R."/>
            <person name="Liu T."/>
        </authorList>
    </citation>
    <scope>NUCLEOTIDE SEQUENCE</scope>
    <source>
        <strain evidence="1">T069</strain>
    </source>
</reference>
<accession>A0A9W9B693</accession>
<protein>
    <submittedName>
        <fullName evidence="1">Uncharacterized protein</fullName>
    </submittedName>
</protein>
<dbReference type="RefSeq" id="XP_056025765.1">
    <property type="nucleotide sequence ID" value="XM_056177287.1"/>
</dbReference>
<evidence type="ECO:0000313" key="1">
    <source>
        <dbReference type="EMBL" id="KAJ4856709.1"/>
    </source>
</evidence>
<organism evidence="1 2">
    <name type="scientific">Trichoderma breve</name>
    <dbReference type="NCBI Taxonomy" id="2034170"/>
    <lineage>
        <taxon>Eukaryota</taxon>
        <taxon>Fungi</taxon>
        <taxon>Dikarya</taxon>
        <taxon>Ascomycota</taxon>
        <taxon>Pezizomycotina</taxon>
        <taxon>Sordariomycetes</taxon>
        <taxon>Hypocreomycetidae</taxon>
        <taxon>Hypocreales</taxon>
        <taxon>Hypocreaceae</taxon>
        <taxon>Trichoderma</taxon>
    </lineage>
</organism>
<keyword evidence="2" id="KW-1185">Reference proteome</keyword>
<evidence type="ECO:0000313" key="2">
    <source>
        <dbReference type="Proteomes" id="UP001140511"/>
    </source>
</evidence>
<sequence>MNERLREDLVSKLGSQFELLANDTLRIISASITSHTMNASSRSPAFSTNPDAAGNVLESDQMFTADTSDFNLNLTEDLNYFDIFKEFMGQDPTQTFWDMFPYELSLDAPPGHPVAEEGLPSINSSELLTNELFK</sequence>
<dbReference type="EMBL" id="JAOPEN010000006">
    <property type="protein sequence ID" value="KAJ4856709.1"/>
    <property type="molecule type" value="Genomic_DNA"/>
</dbReference>
<dbReference type="Proteomes" id="UP001140511">
    <property type="component" value="Unassembled WGS sequence"/>
</dbReference>
<gene>
    <name evidence="1" type="ORF">T069G_10077</name>
</gene>
<comment type="caution">
    <text evidence="1">The sequence shown here is derived from an EMBL/GenBank/DDBJ whole genome shotgun (WGS) entry which is preliminary data.</text>
</comment>